<gene>
    <name evidence="4" type="ORF">SAMN04489757_11758</name>
</gene>
<evidence type="ECO:0000256" key="1">
    <source>
        <dbReference type="ARBA" id="ARBA00006709"/>
    </source>
</evidence>
<dbReference type="EMBL" id="FOWD01000017">
    <property type="protein sequence ID" value="SFO30891.1"/>
    <property type="molecule type" value="Genomic_DNA"/>
</dbReference>
<dbReference type="Pfam" id="PF01992">
    <property type="entry name" value="vATP-synt_AC39"/>
    <property type="match status" value="1"/>
</dbReference>
<keyword evidence="2" id="KW-0813">Transport</keyword>
<protein>
    <submittedName>
        <fullName evidence="4">V/A-type H+-transporting ATPase subunit C</fullName>
    </submittedName>
</protein>
<dbReference type="Gene3D" id="1.10.132.50">
    <property type="entry name" value="ATP synthase (C/AC39) subunit, domain 3"/>
    <property type="match status" value="1"/>
</dbReference>
<dbReference type="InterPro" id="IPR050873">
    <property type="entry name" value="V-ATPase_V0D/AC39_subunit"/>
</dbReference>
<dbReference type="NCBIfam" id="NF002266">
    <property type="entry name" value="PRK01198.1-2"/>
    <property type="match status" value="1"/>
</dbReference>
<dbReference type="InterPro" id="IPR036079">
    <property type="entry name" value="ATPase_csu/dsu_sf"/>
</dbReference>
<name>A0A1I5G5U4_9FIRM</name>
<dbReference type="InterPro" id="IPR002843">
    <property type="entry name" value="ATPase_V0-cplx_csu/dsu"/>
</dbReference>
<organism evidence="4 5">
    <name type="scientific">Anaerocolumna aminovalerica</name>
    <dbReference type="NCBI Taxonomy" id="1527"/>
    <lineage>
        <taxon>Bacteria</taxon>
        <taxon>Bacillati</taxon>
        <taxon>Bacillota</taxon>
        <taxon>Clostridia</taxon>
        <taxon>Lachnospirales</taxon>
        <taxon>Lachnospiraceae</taxon>
        <taxon>Anaerocolumna</taxon>
    </lineage>
</organism>
<dbReference type="PANTHER" id="PTHR38682:SF1">
    <property type="entry name" value="V-TYPE ATP SYNTHASE SUBUNIT C"/>
    <property type="match status" value="1"/>
</dbReference>
<dbReference type="SUPFAM" id="SSF103486">
    <property type="entry name" value="V-type ATP synthase subunit C"/>
    <property type="match status" value="1"/>
</dbReference>
<evidence type="ECO:0000256" key="3">
    <source>
        <dbReference type="ARBA" id="ARBA00023065"/>
    </source>
</evidence>
<dbReference type="InterPro" id="IPR035067">
    <property type="entry name" value="V-type_ATPase_csu/dsu"/>
</dbReference>
<keyword evidence="5" id="KW-1185">Reference proteome</keyword>
<dbReference type="AlphaFoldDB" id="A0A1I5G5U4"/>
<dbReference type="GO" id="GO:0046961">
    <property type="term" value="F:proton-transporting ATPase activity, rotational mechanism"/>
    <property type="evidence" value="ECO:0007669"/>
    <property type="project" value="InterPro"/>
</dbReference>
<evidence type="ECO:0000313" key="4">
    <source>
        <dbReference type="EMBL" id="SFO30891.1"/>
    </source>
</evidence>
<reference evidence="4 5" key="1">
    <citation type="submission" date="2016-10" db="EMBL/GenBank/DDBJ databases">
        <authorList>
            <person name="de Groot N.N."/>
        </authorList>
    </citation>
    <scope>NUCLEOTIDE SEQUENCE [LARGE SCALE GENOMIC DNA]</scope>
    <source>
        <strain evidence="4 5">DSM 1283</strain>
    </source>
</reference>
<dbReference type="PANTHER" id="PTHR38682">
    <property type="entry name" value="V-TYPE ATP SYNTHASE SUBUNIT C"/>
    <property type="match status" value="1"/>
</dbReference>
<evidence type="ECO:0000256" key="2">
    <source>
        <dbReference type="ARBA" id="ARBA00022448"/>
    </source>
</evidence>
<dbReference type="Gene3D" id="1.20.1690.10">
    <property type="entry name" value="V-type ATP synthase subunit C domain"/>
    <property type="match status" value="2"/>
</dbReference>
<dbReference type="STRING" id="1527.SAMN04489757_11758"/>
<proteinExistence type="inferred from homology"/>
<dbReference type="InterPro" id="IPR044911">
    <property type="entry name" value="V-type_ATPase_csu/dsu_dom_3"/>
</dbReference>
<comment type="similarity">
    <text evidence="1">Belongs to the V-ATPase V0D/AC39 subunit family.</text>
</comment>
<accession>A0A1I5G5U4</accession>
<sequence length="333" mass="39216">MDRMDFTQGVVRTRVLEKRLLSRAQIDRMIDADSIEDVFRILGETEYAGEASKVKDFYNYEKVLSNELSRVYDLMREVSVEPKVIDLLTLKYDYHNLKVMIKEKELNEDFSYLYLNIGTEDFNEIKKLFLNGNLSEIKKEYQEAIEAVQKDFAKSKDPGRIDMILDRYYFKHLYQLAADTKIPLFVDYVKDMIDFINVKTTIRLKRQGRNRNIMEEAILPGGNIDKESLLLTLNDSIDEMMQKLKDYRISSSLLKGLESYEKTNRLTDFEKYMDDYLMNLNKSSKYITFGPEPIFSYIVAKETEIKNLRIIMVSKTNGISPEAIRERVRDLYV</sequence>
<dbReference type="Proteomes" id="UP000198806">
    <property type="component" value="Unassembled WGS sequence"/>
</dbReference>
<dbReference type="OrthoDB" id="1653at2"/>
<evidence type="ECO:0000313" key="5">
    <source>
        <dbReference type="Proteomes" id="UP000198806"/>
    </source>
</evidence>
<keyword evidence="3" id="KW-0406">Ion transport</keyword>
<dbReference type="RefSeq" id="WP_091686936.1">
    <property type="nucleotide sequence ID" value="NZ_BAABFM010000001.1"/>
</dbReference>